<name>A0A1G8FT47_9FIRM</name>
<reference evidence="3" key="1">
    <citation type="submission" date="2016-10" db="EMBL/GenBank/DDBJ databases">
        <authorList>
            <person name="Varghese N."/>
            <person name="Submissions S."/>
        </authorList>
    </citation>
    <scope>NUCLEOTIDE SEQUENCE [LARGE SCALE GENOMIC DNA]</scope>
    <source>
        <strain evidence="3">DSM 8344</strain>
    </source>
</reference>
<dbReference type="Proteomes" id="UP000198656">
    <property type="component" value="Unassembled WGS sequence"/>
</dbReference>
<keyword evidence="1" id="KW-1133">Transmembrane helix</keyword>
<feature type="transmembrane region" description="Helical" evidence="1">
    <location>
        <begin position="177"/>
        <end position="200"/>
    </location>
</feature>
<dbReference type="AlphaFoldDB" id="A0A1G8FT47"/>
<evidence type="ECO:0000313" key="3">
    <source>
        <dbReference type="Proteomes" id="UP000198656"/>
    </source>
</evidence>
<accession>A0A1G8FT47</accession>
<sequence>MLLIIFFIVFSFFPTLAYANSAEPPGLIVILKNAPDDVSVSLVSTASIKDGRKSNTAWETYYAFYNRDIGNNQEVTLRVSGNDTSFDRIVGQEYLTGYNSIVTVDFPAQSIEAGKLLSRSILLVTIRVFFTLVIEGVIFILFGFRDRKSWIVFLMMNLLTQGILNLALNGVSPLNSYLIFNLIFMEFWVFIAEIIGVLVFIKEHGGFRRVSYVLVANLASLVLGGYLITVLPI</sequence>
<proteinExistence type="predicted"/>
<evidence type="ECO:0000313" key="2">
    <source>
        <dbReference type="EMBL" id="SDH85309.1"/>
    </source>
</evidence>
<dbReference type="EMBL" id="FNCP01000020">
    <property type="protein sequence ID" value="SDH85309.1"/>
    <property type="molecule type" value="Genomic_DNA"/>
</dbReference>
<dbReference type="OrthoDB" id="1952838at2"/>
<keyword evidence="1" id="KW-0812">Transmembrane</keyword>
<gene>
    <name evidence="2" type="ORF">SAMN05443529_12069</name>
</gene>
<protein>
    <submittedName>
        <fullName evidence="2">Uncharacterized protein</fullName>
    </submittedName>
</protein>
<dbReference type="STRING" id="1121419.SAMN05443529_12069"/>
<dbReference type="RefSeq" id="WP_092334691.1">
    <property type="nucleotide sequence ID" value="NZ_FNCP01000020.1"/>
</dbReference>
<keyword evidence="3" id="KW-1185">Reference proteome</keyword>
<feature type="transmembrane region" description="Helical" evidence="1">
    <location>
        <begin position="121"/>
        <end position="144"/>
    </location>
</feature>
<feature type="transmembrane region" description="Helical" evidence="1">
    <location>
        <begin position="212"/>
        <end position="231"/>
    </location>
</feature>
<keyword evidence="1" id="KW-0472">Membrane</keyword>
<organism evidence="2 3">
    <name type="scientific">Desulfosporosinus hippei DSM 8344</name>
    <dbReference type="NCBI Taxonomy" id="1121419"/>
    <lineage>
        <taxon>Bacteria</taxon>
        <taxon>Bacillati</taxon>
        <taxon>Bacillota</taxon>
        <taxon>Clostridia</taxon>
        <taxon>Eubacteriales</taxon>
        <taxon>Desulfitobacteriaceae</taxon>
        <taxon>Desulfosporosinus</taxon>
    </lineage>
</organism>
<feature type="transmembrane region" description="Helical" evidence="1">
    <location>
        <begin position="151"/>
        <end position="171"/>
    </location>
</feature>
<evidence type="ECO:0000256" key="1">
    <source>
        <dbReference type="SAM" id="Phobius"/>
    </source>
</evidence>